<gene>
    <name evidence="3" type="ordered locus">Dacet_0899</name>
</gene>
<dbReference type="InterPro" id="IPR026875">
    <property type="entry name" value="PHydrolase_assoc_dom"/>
</dbReference>
<reference evidence="3 4" key="1">
    <citation type="journal article" date="2010" name="Stand. Genomic Sci.">
        <title>Complete genome sequence of Denitrovibrio acetiphilus type strain (N2460).</title>
        <authorList>
            <person name="Kiss H."/>
            <person name="Lang E."/>
            <person name="Lapidus A."/>
            <person name="Copeland A."/>
            <person name="Nolan M."/>
            <person name="Glavina Del Rio T."/>
            <person name="Chen F."/>
            <person name="Lucas S."/>
            <person name="Tice H."/>
            <person name="Cheng J.F."/>
            <person name="Han C."/>
            <person name="Goodwin L."/>
            <person name="Pitluck S."/>
            <person name="Liolios K."/>
            <person name="Pati A."/>
            <person name="Ivanova N."/>
            <person name="Mavromatis K."/>
            <person name="Chen A."/>
            <person name="Palaniappan K."/>
            <person name="Land M."/>
            <person name="Hauser L."/>
            <person name="Chang Y.J."/>
            <person name="Jeffries C.D."/>
            <person name="Detter J.C."/>
            <person name="Brettin T."/>
            <person name="Spring S."/>
            <person name="Rohde M."/>
            <person name="Goker M."/>
            <person name="Woyke T."/>
            <person name="Bristow J."/>
            <person name="Eisen J.A."/>
            <person name="Markowitz V."/>
            <person name="Hugenholtz P."/>
            <person name="Kyrpides N.C."/>
            <person name="Klenk H.P."/>
        </authorList>
    </citation>
    <scope>NUCLEOTIDE SEQUENCE [LARGE SCALE GENOMIC DNA]</scope>
    <source>
        <strain evidence="4">DSM 12809 / NBRC 114555 / N2460</strain>
    </source>
</reference>
<dbReference type="InterPro" id="IPR006674">
    <property type="entry name" value="HD_domain"/>
</dbReference>
<sequence>MDWTKLLSSNDFFNENKRSDIDLSRSPFQRDFDRIIFSENFRRLDKKTQVHPLKDNDHVHSRLPHSLEVSCVGRSLGSEVGKRLVNDYKMNPFGDIHDSVVPILTGQIVQSACLAHDIGNPPFGHAGEELIQEWFRKYFIANGNENLEETEKDDLMNFEGNAQAFRVLTKLAMSRNKGGIQATSAVVGSMLKYPWAFSKTLTKSKFCAFTSEIPELKTLAETCGLKSSDKTPNSYSRHPFAFLSEAADDICYNLMDLEDAYELHILNFNEVTDVFLGFFQNRKNFDADKYLSPKSKQSISHLRAMAVSECVNAVVEEFFDKYSEILRGDLPHSHNLIENCNPKIADTMKEAKRLSHDKVFTTDRKTLLEISANTTLSTLLDHFCGAAYEVINNKKPSGNSTRLLKLMGENSPSSSDSLYSAYQKVTDYISGMTDNYAVKIAKHLNGIVD</sequence>
<proteinExistence type="predicted"/>
<dbReference type="SMART" id="SM00471">
    <property type="entry name" value="HDc"/>
    <property type="match status" value="1"/>
</dbReference>
<dbReference type="InterPro" id="IPR003607">
    <property type="entry name" value="HD/PDEase_dom"/>
</dbReference>
<dbReference type="STRING" id="522772.Dacet_0899"/>
<dbReference type="GO" id="GO:0008832">
    <property type="term" value="F:dGTPase activity"/>
    <property type="evidence" value="ECO:0007669"/>
    <property type="project" value="UniProtKB-EC"/>
</dbReference>
<organism evidence="3 4">
    <name type="scientific">Denitrovibrio acetiphilus (strain DSM 12809 / NBRC 114555 / N2460)</name>
    <dbReference type="NCBI Taxonomy" id="522772"/>
    <lineage>
        <taxon>Bacteria</taxon>
        <taxon>Pseudomonadati</taxon>
        <taxon>Deferribacterota</taxon>
        <taxon>Deferribacteres</taxon>
        <taxon>Deferribacterales</taxon>
        <taxon>Geovibrionaceae</taxon>
        <taxon>Denitrovibrio</taxon>
    </lineage>
</organism>
<dbReference type="PaxDb" id="522772-Dacet_0899"/>
<dbReference type="NCBIfam" id="TIGR01353">
    <property type="entry name" value="dGTP_triPase"/>
    <property type="match status" value="1"/>
</dbReference>
<dbReference type="InParanoid" id="D4H632"/>
<dbReference type="AlphaFoldDB" id="D4H632"/>
<dbReference type="Proteomes" id="UP000002012">
    <property type="component" value="Chromosome"/>
</dbReference>
<dbReference type="InterPro" id="IPR006261">
    <property type="entry name" value="dGTPase"/>
</dbReference>
<dbReference type="EC" id="3.1.5.1" evidence="3"/>
<accession>D4H632</accession>
<keyword evidence="1 3" id="KW-0378">Hydrolase</keyword>
<dbReference type="SUPFAM" id="SSF109604">
    <property type="entry name" value="HD-domain/PDEase-like"/>
    <property type="match status" value="1"/>
</dbReference>
<name>D4H632_DENA2</name>
<dbReference type="Gene3D" id="1.10.3550.10">
    <property type="entry name" value="eoxyguanosinetriphosphate triphosphohydrolase domain-like"/>
    <property type="match status" value="1"/>
</dbReference>
<evidence type="ECO:0000313" key="3">
    <source>
        <dbReference type="EMBL" id="ADD67678.1"/>
    </source>
</evidence>
<dbReference type="PANTHER" id="PTHR11373:SF32">
    <property type="entry name" value="DEOXYGUANOSINETRIPHOSPHATE TRIPHOSPHOHYDROLASE"/>
    <property type="match status" value="1"/>
</dbReference>
<dbReference type="Gene3D" id="1.10.3410.10">
    <property type="entry name" value="putative deoxyguanosinetriphosphate triphosphohydrolase like domain"/>
    <property type="match status" value="1"/>
</dbReference>
<dbReference type="InterPro" id="IPR027432">
    <property type="entry name" value="dGTP_triphosphohydrolase_C"/>
</dbReference>
<dbReference type="NCBIfam" id="NF002205">
    <property type="entry name" value="PRK01096.1"/>
    <property type="match status" value="1"/>
</dbReference>
<dbReference type="eggNOG" id="COG0232">
    <property type="taxonomic scope" value="Bacteria"/>
</dbReference>
<protein>
    <submittedName>
        <fullName evidence="3">Deoxyguanosinetriphosphate triphosphohydrolase</fullName>
        <ecNumber evidence="3">3.1.5.1</ecNumber>
    </submittedName>
</protein>
<dbReference type="Gene3D" id="1.10.3210.10">
    <property type="entry name" value="Hypothetical protein af1432"/>
    <property type="match status" value="1"/>
</dbReference>
<dbReference type="Pfam" id="PF13286">
    <property type="entry name" value="HD_assoc"/>
    <property type="match status" value="1"/>
</dbReference>
<feature type="domain" description="HD/PDEase" evidence="2">
    <location>
        <begin position="58"/>
        <end position="262"/>
    </location>
</feature>
<dbReference type="Pfam" id="PF01966">
    <property type="entry name" value="HD"/>
    <property type="match status" value="1"/>
</dbReference>
<dbReference type="FunCoup" id="D4H632">
    <property type="interactions" value="147"/>
</dbReference>
<dbReference type="HOGENOM" id="CLU_028163_2_0_0"/>
<dbReference type="EMBL" id="CP001968">
    <property type="protein sequence ID" value="ADD67678.1"/>
    <property type="molecule type" value="Genomic_DNA"/>
</dbReference>
<dbReference type="KEGG" id="dap:Dacet_0899"/>
<dbReference type="GO" id="GO:0006203">
    <property type="term" value="P:dGTP catabolic process"/>
    <property type="evidence" value="ECO:0007669"/>
    <property type="project" value="TreeGrafter"/>
</dbReference>
<dbReference type="OrthoDB" id="9803619at2"/>
<dbReference type="InterPro" id="IPR050135">
    <property type="entry name" value="dGTPase-like"/>
</dbReference>
<keyword evidence="4" id="KW-1185">Reference proteome</keyword>
<dbReference type="RefSeq" id="WP_013010209.1">
    <property type="nucleotide sequence ID" value="NC_013943.1"/>
</dbReference>
<evidence type="ECO:0000259" key="2">
    <source>
        <dbReference type="SMART" id="SM00471"/>
    </source>
</evidence>
<dbReference type="InterPro" id="IPR023293">
    <property type="entry name" value="dGTP_triP_hydro_central_sf"/>
</dbReference>
<dbReference type="PANTHER" id="PTHR11373">
    <property type="entry name" value="DEOXYNUCLEOSIDE TRIPHOSPHATE TRIPHOSPHOHYDROLASE"/>
    <property type="match status" value="1"/>
</dbReference>
<evidence type="ECO:0000313" key="4">
    <source>
        <dbReference type="Proteomes" id="UP000002012"/>
    </source>
</evidence>
<evidence type="ECO:0000256" key="1">
    <source>
        <dbReference type="ARBA" id="ARBA00022801"/>
    </source>
</evidence>